<dbReference type="AlphaFoldDB" id="A0A495JBX2"/>
<keyword evidence="3" id="KW-1185">Reference proteome</keyword>
<dbReference type="InterPro" id="IPR000073">
    <property type="entry name" value="AB_hydrolase_1"/>
</dbReference>
<accession>A0A495JBX2</accession>
<dbReference type="Proteomes" id="UP000277671">
    <property type="component" value="Unassembled WGS sequence"/>
</dbReference>
<organism evidence="2 3">
    <name type="scientific">Micromonospora pisi</name>
    <dbReference type="NCBI Taxonomy" id="589240"/>
    <lineage>
        <taxon>Bacteria</taxon>
        <taxon>Bacillati</taxon>
        <taxon>Actinomycetota</taxon>
        <taxon>Actinomycetes</taxon>
        <taxon>Micromonosporales</taxon>
        <taxon>Micromonosporaceae</taxon>
        <taxon>Micromonospora</taxon>
    </lineage>
</organism>
<evidence type="ECO:0000313" key="3">
    <source>
        <dbReference type="Proteomes" id="UP000277671"/>
    </source>
</evidence>
<evidence type="ECO:0000313" key="2">
    <source>
        <dbReference type="EMBL" id="RKR86496.1"/>
    </source>
</evidence>
<dbReference type="Pfam" id="PF12697">
    <property type="entry name" value="Abhydrolase_6"/>
    <property type="match status" value="1"/>
</dbReference>
<dbReference type="GO" id="GO:0016787">
    <property type="term" value="F:hydrolase activity"/>
    <property type="evidence" value="ECO:0007669"/>
    <property type="project" value="UniProtKB-KW"/>
</dbReference>
<comment type="caution">
    <text evidence="2">The sequence shown here is derived from an EMBL/GenBank/DDBJ whole genome shotgun (WGS) entry which is preliminary data.</text>
</comment>
<dbReference type="SUPFAM" id="SSF53474">
    <property type="entry name" value="alpha/beta-Hydrolases"/>
    <property type="match status" value="1"/>
</dbReference>
<proteinExistence type="predicted"/>
<name>A0A495JBX2_9ACTN</name>
<gene>
    <name evidence="2" type="ORF">BDK92_0726</name>
</gene>
<dbReference type="InterPro" id="IPR052897">
    <property type="entry name" value="Sec-Metab_Biosynth_Hydrolase"/>
</dbReference>
<dbReference type="Gene3D" id="3.40.50.1820">
    <property type="entry name" value="alpha/beta hydrolase"/>
    <property type="match status" value="1"/>
</dbReference>
<dbReference type="OrthoDB" id="9773549at2"/>
<dbReference type="RefSeq" id="WP_121161577.1">
    <property type="nucleotide sequence ID" value="NZ_RBKT01000001.1"/>
</dbReference>
<keyword evidence="2" id="KW-0378">Hydrolase</keyword>
<dbReference type="EMBL" id="RBKT01000001">
    <property type="protein sequence ID" value="RKR86496.1"/>
    <property type="molecule type" value="Genomic_DNA"/>
</dbReference>
<evidence type="ECO:0000259" key="1">
    <source>
        <dbReference type="Pfam" id="PF12697"/>
    </source>
</evidence>
<dbReference type="PANTHER" id="PTHR37017:SF11">
    <property type="entry name" value="ESTERASE_LIPASE_THIOESTERASE DOMAIN-CONTAINING PROTEIN"/>
    <property type="match status" value="1"/>
</dbReference>
<reference evidence="2 3" key="1">
    <citation type="submission" date="2018-10" db="EMBL/GenBank/DDBJ databases">
        <title>Sequencing the genomes of 1000 actinobacteria strains.</title>
        <authorList>
            <person name="Klenk H.-P."/>
        </authorList>
    </citation>
    <scope>NUCLEOTIDE SEQUENCE [LARGE SCALE GENOMIC DNA]</scope>
    <source>
        <strain evidence="2 3">DSM 45175</strain>
    </source>
</reference>
<feature type="domain" description="AB hydrolase-1" evidence="1">
    <location>
        <begin position="6"/>
        <end position="221"/>
    </location>
</feature>
<dbReference type="InterPro" id="IPR029058">
    <property type="entry name" value="AB_hydrolase_fold"/>
</dbReference>
<dbReference type="PANTHER" id="PTHR37017">
    <property type="entry name" value="AB HYDROLASE-1 DOMAIN-CONTAINING PROTEIN-RELATED"/>
    <property type="match status" value="1"/>
</dbReference>
<protein>
    <submittedName>
        <fullName evidence="2">Alpha/beta hydrolase family protein</fullName>
    </submittedName>
</protein>
<sequence>MSLPSLVLVPGAWHKPEHLARLIDELRDVDIHTVALASSGDDPAKLGDMHQDASLIEKAVAAIDGPVVVVAHSYGGIPTSQGLVGADNVRRIVYLAAFQIEVGESLLSSAGGSPAPWWKIHHAGADGYVEAMNPEDVFYGDVDPDIARQAVAQLGYQSYLSKTQEQTQAAWHTIPSTYVICEADNALPPFAQEHFANRAGRVTRMATSHSPFLSQPAELARIIRDELASA</sequence>